<organism evidence="1 2">
    <name type="scientific">Heracleum sosnowskyi</name>
    <dbReference type="NCBI Taxonomy" id="360622"/>
    <lineage>
        <taxon>Eukaryota</taxon>
        <taxon>Viridiplantae</taxon>
        <taxon>Streptophyta</taxon>
        <taxon>Embryophyta</taxon>
        <taxon>Tracheophyta</taxon>
        <taxon>Spermatophyta</taxon>
        <taxon>Magnoliopsida</taxon>
        <taxon>eudicotyledons</taxon>
        <taxon>Gunneridae</taxon>
        <taxon>Pentapetalae</taxon>
        <taxon>asterids</taxon>
        <taxon>campanulids</taxon>
        <taxon>Apiales</taxon>
        <taxon>Apiaceae</taxon>
        <taxon>Apioideae</taxon>
        <taxon>apioid superclade</taxon>
        <taxon>Tordylieae</taxon>
        <taxon>Tordyliinae</taxon>
        <taxon>Heracleum</taxon>
    </lineage>
</organism>
<protein>
    <submittedName>
        <fullName evidence="1">Armadillo-type fold</fullName>
    </submittedName>
</protein>
<evidence type="ECO:0000313" key="2">
    <source>
        <dbReference type="Proteomes" id="UP001237642"/>
    </source>
</evidence>
<reference evidence="1" key="2">
    <citation type="submission" date="2023-05" db="EMBL/GenBank/DDBJ databases">
        <authorList>
            <person name="Schelkunov M.I."/>
        </authorList>
    </citation>
    <scope>NUCLEOTIDE SEQUENCE</scope>
    <source>
        <strain evidence="1">Hsosn_3</strain>
        <tissue evidence="1">Leaf</tissue>
    </source>
</reference>
<evidence type="ECO:0000313" key="1">
    <source>
        <dbReference type="EMBL" id="KAK1355374.1"/>
    </source>
</evidence>
<dbReference type="PANTHER" id="PTHR34958">
    <property type="entry name" value="CONDITIONAL LOSS-OF-GROWTH 1"/>
    <property type="match status" value="1"/>
</dbReference>
<gene>
    <name evidence="1" type="ORF">POM88_048630</name>
</gene>
<dbReference type="EMBL" id="JAUIZM010000011">
    <property type="protein sequence ID" value="KAK1355374.1"/>
    <property type="molecule type" value="Genomic_DNA"/>
</dbReference>
<name>A0AAD8GVN7_9APIA</name>
<accession>A0AAD8GVN7</accession>
<proteinExistence type="predicted"/>
<comment type="caution">
    <text evidence="1">The sequence shown here is derived from an EMBL/GenBank/DDBJ whole genome shotgun (WGS) entry which is preliminary data.</text>
</comment>
<dbReference type="PANTHER" id="PTHR34958:SF1">
    <property type="entry name" value="ARMADILLO-LIKE HELICAL DOMAIN-CONTAINING PROTEIN"/>
    <property type="match status" value="1"/>
</dbReference>
<sequence length="1139" mass="126661">MMASYSPGSFRLQLGSISKLRSSPPKTPSEPLRRAVAVSLSLSHSSAVASEALRILRDYLAAHTTTDLAYGVIIEHTLAERERSPAVVTRCVELLKRYLLRPNSNLSPWSRSLSQSRASGTSSKISMFPVSSFASGALVKSLNYVRSLVAQHVPKRSFQAAALTGTPTASRQFPPSLSSLLRKSFNSHLNPTSLKESSELKEASTASVSNSVSTETVDGIEYYEFIASDIYKWRWHGHQQSSSLSPGSDYLLNTQGVNKHSFLEVGAASLLVGDMEAKMKGQLWRNFVAVDMPYFDKLLQTSLLTTVTNTASACAHMRAITASKHSKTGPGPPQIWHVLLTQIYSMILYYSFMEDSHVSTYQPRPRPFFHYRHYSEQQPLQLSSAEVCEVIAAVCSEAPSLATNMMNVSFKLSNSSGKPSMDIAMSVLIKLVIDMYVMDFASAAPLALSMLEEMLSTSRLASKARAFDLLVNLGIHAQLLEPLVADNDPTNEDEFSQQPYLDQVPQLVNHGTVNPDYSKKGNSSAVDDFESWILGILYELLLHLVQMQEKEESIWASALSCLLYFVCNRGKICRSRLVGLDIRVIKVLIQVSRRNSWAEVVHCKLICMLTNMFYLVTDGPSPSFASPRFLVEHIDLIGGIGFVYIEFVLANLRVDRRNLYMVLFDYVLHEINEACLTSGVSEYSDDESQVIATLLTLTDAPEALHISVRLGVEGVGDLLKISVAAALSRYANCDRLNMLLEKIIEKFDTLLRSFTNLDTEFSHLRHISKSYTYLESIEDEYLRNDVCVKAKLAWATLHSLLHCERITYRHNGYLWLGDLLMAEINDKKDAIWSNVKNLQQKVALAGVNDYSADLDVPLSIWLFCGLLKSKNSLIRWGFLCVLDRLLVRCKFLLDERKIQHLNDEVVEESQDKSRLERANAVIDIMSTALSLVAQINETDHLNILKMCYILFSQLCLVILPLDSVSCGSGDAKSGISCGEDPMEEAKGKFGSKYDTLTSETASMAALLLRGQAVVPMQLVARVPAALFYWPLLQLASAATDNIALGVSVGSKGRGNIPGATSDIRATLLLLLVGKYTAEPTAFKEVGGDDFFRYLRRELLDDTDSRVAYYTSTFLLKARLSYFSQPIIFSCLFCLLVRAN</sequence>
<keyword evidence="2" id="KW-1185">Reference proteome</keyword>
<reference evidence="1" key="1">
    <citation type="submission" date="2023-02" db="EMBL/GenBank/DDBJ databases">
        <title>Genome of toxic invasive species Heracleum sosnowskyi carries increased number of genes despite the absence of recent whole-genome duplications.</title>
        <authorList>
            <person name="Schelkunov M."/>
            <person name="Shtratnikova V."/>
            <person name="Makarenko M."/>
            <person name="Klepikova A."/>
            <person name="Omelchenko D."/>
            <person name="Novikova G."/>
            <person name="Obukhova E."/>
            <person name="Bogdanov V."/>
            <person name="Penin A."/>
            <person name="Logacheva M."/>
        </authorList>
    </citation>
    <scope>NUCLEOTIDE SEQUENCE</scope>
    <source>
        <strain evidence="1">Hsosn_3</strain>
        <tissue evidence="1">Leaf</tissue>
    </source>
</reference>
<dbReference type="Proteomes" id="UP001237642">
    <property type="component" value="Unassembled WGS sequence"/>
</dbReference>
<dbReference type="AlphaFoldDB" id="A0AAD8GVN7"/>